<sequence>MKLDPEQRQNLLDWLGPPPGYRLEAGVGTAFSAELDVVTAAVLALVGEDHEPGAVPAVSLAYAVERVGRRFRLFINQGGLLIPAEGGQRMATLFDGFVRPVVLASGAFHPKVWVLRFRARESPEMHGAPDRFRLICSSRNLTDSKCWELGAMLEGTLGAIPLADSLGSDAAAFVRQLHKGDDAPSPSVRELVEVLPRVRFEVEGTARLRWQWPGVARARPLKDELPEAPSRALVLSPFLRAPLVTRLAQADHLTLVSTQRELDALPEATHTALKRHAVYVLEDLAGEGPLSGDLHAKFYAFEGEEGGTLLGSANATGPGWGEGPLANVEAMLHLQPGLPFAKALRDLVEDKKGVHPWLHEYERREVEEDAEAKAERLLDTVGRLVSSLQLRAAFDAGTRQVTLRLLNPERLAQVPGGLQLALAPYALVSTGRASAWVEITPEWPEAAYPDVELTQVCAFVLFRVKHTDSGGERVFGLQAAAADLVAVREGRDAALLQQALTSVEPSALLLRLLGRASSGVSLGTRDVTGSGAAERAGPPPLFERMSVERVLEACTEDPGRVVEVEACLRTFGPLIDPAFLRFWEDFSKAFRDYRREAGP</sequence>
<dbReference type="CDD" id="cd09176">
    <property type="entry name" value="PLDc_unchar6"/>
    <property type="match status" value="1"/>
</dbReference>
<dbReference type="InterPro" id="IPR059166">
    <property type="entry name" value="PLD-like_cat"/>
</dbReference>
<evidence type="ECO:0008006" key="3">
    <source>
        <dbReference type="Google" id="ProtNLM"/>
    </source>
</evidence>
<dbReference type="HOGENOM" id="CLU_455485_0_0_7"/>
<dbReference type="AlphaFoldDB" id="F8C6L9"/>
<name>F8C6L9_MYXFH</name>
<dbReference type="STRING" id="483219.LILAB_18530"/>
<evidence type="ECO:0000313" key="1">
    <source>
        <dbReference type="EMBL" id="AEI65608.1"/>
    </source>
</evidence>
<organism evidence="1 2">
    <name type="scientific">Myxococcus fulvus (strain ATCC BAA-855 / HW-1)</name>
    <dbReference type="NCBI Taxonomy" id="483219"/>
    <lineage>
        <taxon>Bacteria</taxon>
        <taxon>Pseudomonadati</taxon>
        <taxon>Myxococcota</taxon>
        <taxon>Myxococcia</taxon>
        <taxon>Myxococcales</taxon>
        <taxon>Cystobacterineae</taxon>
        <taxon>Myxococcaceae</taxon>
        <taxon>Myxococcus</taxon>
    </lineage>
</organism>
<dbReference type="Gene3D" id="3.30.870.10">
    <property type="entry name" value="Endonuclease Chain A"/>
    <property type="match status" value="1"/>
</dbReference>
<dbReference type="eggNOG" id="ENOG502Z9PB">
    <property type="taxonomic scope" value="Bacteria"/>
</dbReference>
<proteinExistence type="predicted"/>
<dbReference type="KEGG" id="mfu:LILAB_18530"/>
<evidence type="ECO:0000313" key="2">
    <source>
        <dbReference type="Proteomes" id="UP000000488"/>
    </source>
</evidence>
<gene>
    <name evidence="1" type="ordered locus">LILAB_18530</name>
</gene>
<reference evidence="1 2" key="1">
    <citation type="journal article" date="2011" name="J. Bacteriol.">
        <title>Genome sequence of the halotolerant marine bacterium Myxococcus fulvus HW-1.</title>
        <authorList>
            <person name="Li Z.F."/>
            <person name="Li X."/>
            <person name="Liu H."/>
            <person name="Liu X."/>
            <person name="Han K."/>
            <person name="Wu Z.H."/>
            <person name="Hu W."/>
            <person name="Li F.F."/>
            <person name="Li Y.Z."/>
        </authorList>
    </citation>
    <scope>NUCLEOTIDE SEQUENCE [LARGE SCALE GENOMIC DNA]</scope>
    <source>
        <strain evidence="2">ATCC BAA-855 / HW-1</strain>
    </source>
</reference>
<dbReference type="Proteomes" id="UP000000488">
    <property type="component" value="Chromosome"/>
</dbReference>
<protein>
    <recommendedName>
        <fullName evidence="3">PLD phosphodiesterase domain-containing protein</fullName>
    </recommendedName>
</protein>
<accession>F8C6L9</accession>
<dbReference type="EMBL" id="CP002830">
    <property type="protein sequence ID" value="AEI65608.1"/>
    <property type="molecule type" value="Genomic_DNA"/>
</dbReference>